<sequence length="744" mass="79039">MERQGSLRVVSILTAAFRPGPIAALLLSGLLIVAALAGWLLLRLPLDGGMIEEAPSASVVLEATDGEPFASRGVFRGTALTPDNMPRWLKDAVISIEDQRFYEHGGIDLRGLLRAALRNAVAGRAREGGSTITQQLARLLYLSQERSLTRKGQELLIALWLEHQLSKDQIVARYLSSAYFGAGAWGADAAARRYFGKEPGTLTLAEAAMLAGLVQAPSHFAPTRNLSGAQRRAGTVLDAMLNAGRLTAEEAAAARAAPAELRTPPEAMPGRGYFADWAEGETRRLAGSLPADARARTTLDLSLQDIAERVVMQALDREGEHAKVGQAALVAMSHDGAILAVVGGRDYQASQFNRVNQARRQPGSLFKLFVYGAALEAGWAPSTSVVDRPVRVGAWEPVNFDRTYRGQMTLRDAFSRSVNTVAVQLSEAVGRDRVIEFAQRLGVRSDLLNVPSIALGSVETTLLDMTTAFASVAAGRRVEPYLVREVRARDRSLFTHLPPTAASVLQPSTQAALLELLLSSVREGTGRAAQLARPVAGKTGTTQDSRDAWFIGFTADVVVGVWVGNDNSSPTNGVAGGGMPAVMWRSFVAEADRVKTANVRASAGAHASSSASVPPAPAPALSLPSASRPDHARMREPIVVLDTATLRIGQDLVRLAGVEGFTGQAADQMARYLVGRDVICEAPDASGHRCRVGDRDLAEVVLSNGGGRAAATAPPLLRRAENDARRARLGIWAAPGRSVSGTPP</sequence>
<keyword evidence="6" id="KW-0328">Glycosyltransferase</keyword>
<dbReference type="PANTHER" id="PTHR32282">
    <property type="entry name" value="BINDING PROTEIN TRANSPEPTIDASE, PUTATIVE-RELATED"/>
    <property type="match status" value="1"/>
</dbReference>
<dbReference type="Pfam" id="PF00905">
    <property type="entry name" value="Transpeptidase"/>
    <property type="match status" value="1"/>
</dbReference>
<keyword evidence="7" id="KW-0808">Transferase</keyword>
<evidence type="ECO:0000256" key="12">
    <source>
        <dbReference type="SAM" id="MobiDB-lite"/>
    </source>
</evidence>
<evidence type="ECO:0000256" key="2">
    <source>
        <dbReference type="ARBA" id="ARBA00007090"/>
    </source>
</evidence>
<evidence type="ECO:0000256" key="9">
    <source>
        <dbReference type="ARBA" id="ARBA00023268"/>
    </source>
</evidence>
<dbReference type="InterPro" id="IPR036950">
    <property type="entry name" value="PBP_transglycosylase"/>
</dbReference>
<feature type="domain" description="Penicillin-binding protein transpeptidase" evidence="14">
    <location>
        <begin position="328"/>
        <end position="555"/>
    </location>
</feature>
<dbReference type="SUPFAM" id="SSF56601">
    <property type="entry name" value="beta-lactamase/transpeptidase-like"/>
    <property type="match status" value="1"/>
</dbReference>
<comment type="catalytic activity">
    <reaction evidence="11">
        <text>[GlcNAc-(1-&gt;4)-Mur2Ac(oyl-L-Ala-gamma-D-Glu-L-Lys-D-Ala-D-Ala)](n)-di-trans,octa-cis-undecaprenyl diphosphate + beta-D-GlcNAc-(1-&gt;4)-Mur2Ac(oyl-L-Ala-gamma-D-Glu-L-Lys-D-Ala-D-Ala)-di-trans,octa-cis-undecaprenyl diphosphate = [GlcNAc-(1-&gt;4)-Mur2Ac(oyl-L-Ala-gamma-D-Glu-L-Lys-D-Ala-D-Ala)](n+1)-di-trans,octa-cis-undecaprenyl diphosphate + di-trans,octa-cis-undecaprenyl diphosphate + H(+)</text>
        <dbReference type="Rhea" id="RHEA:23708"/>
        <dbReference type="Rhea" id="RHEA-COMP:9602"/>
        <dbReference type="Rhea" id="RHEA-COMP:9603"/>
        <dbReference type="ChEBI" id="CHEBI:15378"/>
        <dbReference type="ChEBI" id="CHEBI:58405"/>
        <dbReference type="ChEBI" id="CHEBI:60033"/>
        <dbReference type="ChEBI" id="CHEBI:78435"/>
        <dbReference type="EC" id="2.4.99.28"/>
    </reaction>
</comment>
<keyword evidence="13" id="KW-1133">Transmembrane helix</keyword>
<dbReference type="InterPro" id="IPR001264">
    <property type="entry name" value="Glyco_trans_51"/>
</dbReference>
<evidence type="ECO:0000256" key="5">
    <source>
        <dbReference type="ARBA" id="ARBA00022670"/>
    </source>
</evidence>
<keyword evidence="8" id="KW-0378">Hydrolase</keyword>
<keyword evidence="5" id="KW-0645">Protease</keyword>
<reference evidence="16 17" key="1">
    <citation type="submission" date="2024-09" db="EMBL/GenBank/DDBJ databases">
        <authorList>
            <person name="Sun Q."/>
            <person name="Mori K."/>
        </authorList>
    </citation>
    <scope>NUCLEOTIDE SEQUENCE [LARGE SCALE GENOMIC DNA]</scope>
    <source>
        <strain evidence="16 17">CCM 7468</strain>
    </source>
</reference>
<dbReference type="NCBIfam" id="TIGR02074">
    <property type="entry name" value="PBP_1a_fam"/>
    <property type="match status" value="1"/>
</dbReference>
<keyword evidence="17" id="KW-1185">Reference proteome</keyword>
<evidence type="ECO:0000313" key="16">
    <source>
        <dbReference type="EMBL" id="MFC0386611.1"/>
    </source>
</evidence>
<evidence type="ECO:0000259" key="15">
    <source>
        <dbReference type="Pfam" id="PF00912"/>
    </source>
</evidence>
<dbReference type="InterPro" id="IPR023346">
    <property type="entry name" value="Lysozyme-like_dom_sf"/>
</dbReference>
<dbReference type="PANTHER" id="PTHR32282:SF33">
    <property type="entry name" value="PEPTIDOGLYCAN GLYCOSYLTRANSFERASE"/>
    <property type="match status" value="1"/>
</dbReference>
<feature type="compositionally biased region" description="Low complexity" evidence="12">
    <location>
        <begin position="605"/>
        <end position="627"/>
    </location>
</feature>
<dbReference type="InterPro" id="IPR001460">
    <property type="entry name" value="PCN-bd_Tpept"/>
</dbReference>
<evidence type="ECO:0000256" key="1">
    <source>
        <dbReference type="ARBA" id="ARBA00004752"/>
    </source>
</evidence>
<evidence type="ECO:0000313" key="17">
    <source>
        <dbReference type="Proteomes" id="UP001589789"/>
    </source>
</evidence>
<organism evidence="16 17">
    <name type="scientific">Muricoccus vinaceus</name>
    <dbReference type="NCBI Taxonomy" id="424704"/>
    <lineage>
        <taxon>Bacteria</taxon>
        <taxon>Pseudomonadati</taxon>
        <taxon>Pseudomonadota</taxon>
        <taxon>Alphaproteobacteria</taxon>
        <taxon>Acetobacterales</taxon>
        <taxon>Roseomonadaceae</taxon>
        <taxon>Muricoccus</taxon>
    </lineage>
</organism>
<accession>A0ABV6ISL1</accession>
<comment type="caution">
    <text evidence="16">The sequence shown here is derived from an EMBL/GenBank/DDBJ whole genome shotgun (WGS) entry which is preliminary data.</text>
</comment>
<feature type="transmembrane region" description="Helical" evidence="13">
    <location>
        <begin position="21"/>
        <end position="42"/>
    </location>
</feature>
<comment type="similarity">
    <text evidence="2">In the C-terminal section; belongs to the transpeptidase family.</text>
</comment>
<feature type="domain" description="Glycosyl transferase family 51" evidence="15">
    <location>
        <begin position="77"/>
        <end position="240"/>
    </location>
</feature>
<dbReference type="Gene3D" id="1.10.3810.10">
    <property type="entry name" value="Biosynthetic peptidoglycan transglycosylase-like"/>
    <property type="match status" value="1"/>
</dbReference>
<dbReference type="InterPro" id="IPR050396">
    <property type="entry name" value="Glycosyltr_51/Transpeptidase"/>
</dbReference>
<evidence type="ECO:0000256" key="4">
    <source>
        <dbReference type="ARBA" id="ARBA00022645"/>
    </source>
</evidence>
<dbReference type="Gene3D" id="3.40.710.10">
    <property type="entry name" value="DD-peptidase/beta-lactamase superfamily"/>
    <property type="match status" value="1"/>
</dbReference>
<evidence type="ECO:0000256" key="7">
    <source>
        <dbReference type="ARBA" id="ARBA00022679"/>
    </source>
</evidence>
<evidence type="ECO:0000256" key="3">
    <source>
        <dbReference type="ARBA" id="ARBA00007739"/>
    </source>
</evidence>
<protein>
    <recommendedName>
        <fullName evidence="10">peptidoglycan glycosyltransferase</fullName>
        <ecNumber evidence="10">2.4.99.28</ecNumber>
    </recommendedName>
</protein>
<keyword evidence="13" id="KW-0812">Transmembrane</keyword>
<dbReference type="Pfam" id="PF00912">
    <property type="entry name" value="Transgly"/>
    <property type="match status" value="1"/>
</dbReference>
<dbReference type="SUPFAM" id="SSF50199">
    <property type="entry name" value="Staphylococcal nuclease"/>
    <property type="match status" value="1"/>
</dbReference>
<dbReference type="RefSeq" id="WP_377051245.1">
    <property type="nucleotide sequence ID" value="NZ_JBHLVZ010000036.1"/>
</dbReference>
<comment type="similarity">
    <text evidence="3">In the N-terminal section; belongs to the glycosyltransferase 51 family.</text>
</comment>
<keyword evidence="4" id="KW-0121">Carboxypeptidase</keyword>
<name>A0ABV6ISL1_9PROT</name>
<dbReference type="SUPFAM" id="SSF53955">
    <property type="entry name" value="Lysozyme-like"/>
    <property type="match status" value="1"/>
</dbReference>
<dbReference type="InterPro" id="IPR012338">
    <property type="entry name" value="Beta-lactam/transpept-like"/>
</dbReference>
<evidence type="ECO:0000256" key="13">
    <source>
        <dbReference type="SAM" id="Phobius"/>
    </source>
</evidence>
<evidence type="ECO:0000256" key="11">
    <source>
        <dbReference type="ARBA" id="ARBA00049902"/>
    </source>
</evidence>
<keyword evidence="9" id="KW-0511">Multifunctional enzyme</keyword>
<feature type="region of interest" description="Disordered" evidence="12">
    <location>
        <begin position="605"/>
        <end position="629"/>
    </location>
</feature>
<keyword evidence="13" id="KW-0472">Membrane</keyword>
<evidence type="ECO:0000256" key="10">
    <source>
        <dbReference type="ARBA" id="ARBA00044770"/>
    </source>
</evidence>
<evidence type="ECO:0000259" key="14">
    <source>
        <dbReference type="Pfam" id="PF00905"/>
    </source>
</evidence>
<dbReference type="InterPro" id="IPR035437">
    <property type="entry name" value="SNase_OB-fold_sf"/>
</dbReference>
<evidence type="ECO:0000256" key="6">
    <source>
        <dbReference type="ARBA" id="ARBA00022676"/>
    </source>
</evidence>
<dbReference type="Proteomes" id="UP001589789">
    <property type="component" value="Unassembled WGS sequence"/>
</dbReference>
<comment type="pathway">
    <text evidence="1">Cell wall biogenesis; peptidoglycan biosynthesis.</text>
</comment>
<dbReference type="EC" id="2.4.99.28" evidence="10"/>
<proteinExistence type="inferred from homology"/>
<gene>
    <name evidence="16" type="ORF">ACFFIC_13800</name>
</gene>
<evidence type="ECO:0000256" key="8">
    <source>
        <dbReference type="ARBA" id="ARBA00022801"/>
    </source>
</evidence>
<dbReference type="EMBL" id="JBHLVZ010000036">
    <property type="protein sequence ID" value="MFC0386611.1"/>
    <property type="molecule type" value="Genomic_DNA"/>
</dbReference>